<dbReference type="RefSeq" id="WP_371753381.1">
    <property type="nucleotide sequence ID" value="NZ_JAYJLD010000006.1"/>
</dbReference>
<feature type="transmembrane region" description="Helical" evidence="6">
    <location>
        <begin position="239"/>
        <end position="258"/>
    </location>
</feature>
<dbReference type="Pfam" id="PF03239">
    <property type="entry name" value="FTR1"/>
    <property type="match status" value="1"/>
</dbReference>
<comment type="similarity">
    <text evidence="2">Belongs to the oxidase-dependent Fe transporter (OFeT) (TC 9.A.10.1) family.</text>
</comment>
<dbReference type="PANTHER" id="PTHR31632:SF2">
    <property type="entry name" value="PLASMA MEMBRANE IRON PERMEASE"/>
    <property type="match status" value="1"/>
</dbReference>
<feature type="transmembrane region" description="Helical" evidence="6">
    <location>
        <begin position="343"/>
        <end position="361"/>
    </location>
</feature>
<gene>
    <name evidence="8" type="ORF">VF724_06305</name>
</gene>
<feature type="transmembrane region" description="Helical" evidence="6">
    <location>
        <begin position="270"/>
        <end position="292"/>
    </location>
</feature>
<feature type="transmembrane region" description="Helical" evidence="6">
    <location>
        <begin position="465"/>
        <end position="481"/>
    </location>
</feature>
<sequence length="491" mass="54747">MNFKRVVRYFALLLALLLFPLPLHAQGTTEALKQADVYVQQALESAKSGDFDKAKMEFMKFYTSWFTFEEGIKETSKDAYREIEDLMGQIQFAFAQNPVNRENVLSFLAKLKQTNHSIIEGTYGPNKENTPAKGEGKDVGALVQLLEHALKELDEPNVPAAKEDIELFRQSWLSVEGTVLTQSQKVYEDTEKDMVAVYALLSANPPNTDEAKQMLGRMRDYLAPLAGKTTYTFIDATSIILREGLEALLVIIALLGFLQRSGHREKTKWIWSGVTVGLLVSIVLGVIVQVMFSTGAFGQNNFLIAGWTGLFAAVMLLYMSYWLHSKANIAKWQQYIRDQSNRALATGSLVSLALLSFLAVFREGTETVLFFIGLASSIHLYSLFLGIGLGIALLILLAVLILKVGLKIPMRPFFLISSALVFYLCFKFTGMGIRSMQLAGLLPATYNDSIPTVNFLAVYPTWESTVPQLILFFAAVTLLVKNRSLKLSRPK</sequence>
<evidence type="ECO:0000256" key="5">
    <source>
        <dbReference type="ARBA" id="ARBA00023136"/>
    </source>
</evidence>
<evidence type="ECO:0000256" key="4">
    <source>
        <dbReference type="ARBA" id="ARBA00022989"/>
    </source>
</evidence>
<organism evidence="8 9">
    <name type="scientific">Ferviditalea candida</name>
    <dbReference type="NCBI Taxonomy" id="3108399"/>
    <lineage>
        <taxon>Bacteria</taxon>
        <taxon>Bacillati</taxon>
        <taxon>Bacillota</taxon>
        <taxon>Bacilli</taxon>
        <taxon>Bacillales</taxon>
        <taxon>Paenibacillaceae</taxon>
        <taxon>Ferviditalea</taxon>
    </lineage>
</organism>
<accession>A0ABU5ZFJ9</accession>
<evidence type="ECO:0000256" key="6">
    <source>
        <dbReference type="SAM" id="Phobius"/>
    </source>
</evidence>
<evidence type="ECO:0000256" key="3">
    <source>
        <dbReference type="ARBA" id="ARBA00022692"/>
    </source>
</evidence>
<feature type="transmembrane region" description="Helical" evidence="6">
    <location>
        <begin position="304"/>
        <end position="323"/>
    </location>
</feature>
<evidence type="ECO:0000256" key="7">
    <source>
        <dbReference type="SAM" id="SignalP"/>
    </source>
</evidence>
<keyword evidence="3 6" id="KW-0812">Transmembrane</keyword>
<keyword evidence="5 6" id="KW-0472">Membrane</keyword>
<keyword evidence="7" id="KW-0732">Signal</keyword>
<keyword evidence="4 6" id="KW-1133">Transmembrane helix</keyword>
<protein>
    <submittedName>
        <fullName evidence="8">FTR1 family protein</fullName>
    </submittedName>
</protein>
<feature type="chain" id="PRO_5045844442" evidence="7">
    <location>
        <begin position="26"/>
        <end position="491"/>
    </location>
</feature>
<keyword evidence="9" id="KW-1185">Reference proteome</keyword>
<feature type="transmembrane region" description="Helical" evidence="6">
    <location>
        <begin position="381"/>
        <end position="401"/>
    </location>
</feature>
<feature type="transmembrane region" description="Helical" evidence="6">
    <location>
        <begin position="413"/>
        <end position="433"/>
    </location>
</feature>
<dbReference type="InterPro" id="IPR004923">
    <property type="entry name" value="FTR1/Fip1/EfeU"/>
</dbReference>
<feature type="signal peptide" evidence="7">
    <location>
        <begin position="1"/>
        <end position="25"/>
    </location>
</feature>
<dbReference type="EMBL" id="JAYJLD010000006">
    <property type="protein sequence ID" value="MEB3101275.1"/>
    <property type="molecule type" value="Genomic_DNA"/>
</dbReference>
<evidence type="ECO:0000256" key="1">
    <source>
        <dbReference type="ARBA" id="ARBA00004141"/>
    </source>
</evidence>
<dbReference type="Proteomes" id="UP001310386">
    <property type="component" value="Unassembled WGS sequence"/>
</dbReference>
<dbReference type="PANTHER" id="PTHR31632">
    <property type="entry name" value="IRON TRANSPORTER FTH1"/>
    <property type="match status" value="1"/>
</dbReference>
<evidence type="ECO:0000313" key="9">
    <source>
        <dbReference type="Proteomes" id="UP001310386"/>
    </source>
</evidence>
<evidence type="ECO:0000256" key="2">
    <source>
        <dbReference type="ARBA" id="ARBA00008333"/>
    </source>
</evidence>
<evidence type="ECO:0000313" key="8">
    <source>
        <dbReference type="EMBL" id="MEB3101275.1"/>
    </source>
</evidence>
<reference evidence="8" key="1">
    <citation type="submission" date="2023-12" db="EMBL/GenBank/DDBJ databases">
        <title>Fervidustalea candida gen. nov., sp. nov., a novel member of the family Paenibacillaceae isolated from a geothermal area.</title>
        <authorList>
            <person name="Li W.-J."/>
            <person name="Jiao J.-Y."/>
            <person name="Chen Y."/>
        </authorList>
    </citation>
    <scope>NUCLEOTIDE SEQUENCE</scope>
    <source>
        <strain evidence="8">SYSU GA230002</strain>
    </source>
</reference>
<proteinExistence type="inferred from homology"/>
<comment type="caution">
    <text evidence="8">The sequence shown here is derived from an EMBL/GenBank/DDBJ whole genome shotgun (WGS) entry which is preliminary data.</text>
</comment>
<name>A0ABU5ZFJ9_9BACL</name>
<comment type="subcellular location">
    <subcellularLocation>
        <location evidence="1">Membrane</location>
        <topology evidence="1">Multi-pass membrane protein</topology>
    </subcellularLocation>
</comment>